<reference evidence="13" key="2">
    <citation type="submission" date="2021-04" db="EMBL/GenBank/DDBJ databases">
        <authorList>
            <person name="Gilroy R."/>
        </authorList>
    </citation>
    <scope>NUCLEOTIDE SEQUENCE</scope>
    <source>
        <strain evidence="13">ChiSxjej1B13-11762</strain>
    </source>
</reference>
<evidence type="ECO:0000256" key="5">
    <source>
        <dbReference type="ARBA" id="ARBA00023012"/>
    </source>
</evidence>
<keyword evidence="3" id="KW-0963">Cytoplasm</keyword>
<reference evidence="13" key="1">
    <citation type="journal article" date="2021" name="PeerJ">
        <title>Extensive microbial diversity within the chicken gut microbiome revealed by metagenomics and culture.</title>
        <authorList>
            <person name="Gilroy R."/>
            <person name="Ravi A."/>
            <person name="Getino M."/>
            <person name="Pursley I."/>
            <person name="Horton D.L."/>
            <person name="Alikhan N.F."/>
            <person name="Baker D."/>
            <person name="Gharbi K."/>
            <person name="Hall N."/>
            <person name="Watson M."/>
            <person name="Adriaenssens E.M."/>
            <person name="Foster-Nyarko E."/>
            <person name="Jarju S."/>
            <person name="Secka A."/>
            <person name="Antonio M."/>
            <person name="Oren A."/>
            <person name="Chaudhuri R.R."/>
            <person name="La Ragione R."/>
            <person name="Hildebrand F."/>
            <person name="Pallen M.J."/>
        </authorList>
    </citation>
    <scope>NUCLEOTIDE SEQUENCE</scope>
    <source>
        <strain evidence="13">ChiSxjej1B13-11762</strain>
    </source>
</reference>
<accession>A0A9D1R7W4</accession>
<evidence type="ECO:0000256" key="7">
    <source>
        <dbReference type="ARBA" id="ARBA00023125"/>
    </source>
</evidence>
<dbReference type="AlphaFoldDB" id="A0A9D1R7W4"/>
<dbReference type="PROSITE" id="PS50110">
    <property type="entry name" value="RESPONSE_REGULATORY"/>
    <property type="match status" value="1"/>
</dbReference>
<dbReference type="CDD" id="cd17536">
    <property type="entry name" value="REC_YesN-like"/>
    <property type="match status" value="1"/>
</dbReference>
<dbReference type="SUPFAM" id="SSF52172">
    <property type="entry name" value="CheY-like"/>
    <property type="match status" value="1"/>
</dbReference>
<dbReference type="InterPro" id="IPR009057">
    <property type="entry name" value="Homeodomain-like_sf"/>
</dbReference>
<evidence type="ECO:0000256" key="3">
    <source>
        <dbReference type="ARBA" id="ARBA00022490"/>
    </source>
</evidence>
<dbReference type="Gene3D" id="1.10.10.60">
    <property type="entry name" value="Homeodomain-like"/>
    <property type="match status" value="2"/>
</dbReference>
<sequence>MIKVLIADDEKKICRLIEMLCDWESLGMEIIGYVHNGPEAVEMISEKKPDILIVDIRMPGCDGIEVISKAREMNLSMEVIIISGYADFAYAKAAITQGVSAYLLKPIKKNELEEAVRHAKESVEKERKRIEAGKRLYEYTEDENLKRRRDLIFSLPMSVSFGEGKEIESINKQYYYHFVPGWFQFFVLRLHYSMKKYDKKATEKTTDGFERTIRSELREICKDYEICVDGNKCYVLCNYEETREKEFRNAVRVIVNKLAAKRFEMWTMTFSAALGKKVRMPSELWDSLESAQEQLKEAVVEGCEKLLEGSAAAPEKDRTLVIDHFNSELARCIDLCDGQMIREKVGELKTTLEKEQDISGRDYINIVHLIGMYALTKSGSDNEEIGRFTERSELSRNLDELFGVLEEYLRNIVQRNLRLQEEDGRRPIRIAKQYIQNHYTEGITLEEVSAIVGFSASYFSGLLKKEMGIGFSDYLIQLRMEKAKELLKGTNTNIKDICSQVGYLDLKHFNTVFKKYTGIKPGEYRKLYG</sequence>
<dbReference type="Pfam" id="PF12833">
    <property type="entry name" value="HTH_18"/>
    <property type="match status" value="1"/>
</dbReference>
<dbReference type="GO" id="GO:0003700">
    <property type="term" value="F:DNA-binding transcription factor activity"/>
    <property type="evidence" value="ECO:0007669"/>
    <property type="project" value="InterPro"/>
</dbReference>
<dbReference type="Proteomes" id="UP000824263">
    <property type="component" value="Unassembled WGS sequence"/>
</dbReference>
<comment type="function">
    <text evidence="9">May play the central regulatory role in sporulation. It may be an element of the effector pathway responsible for the activation of sporulation genes in response to nutritional stress. Spo0A may act in concert with spo0H (a sigma factor) to control the expression of some genes that are critical to the sporulation process.</text>
</comment>
<dbReference type="Pfam" id="PF00072">
    <property type="entry name" value="Response_reg"/>
    <property type="match status" value="1"/>
</dbReference>
<dbReference type="InterPro" id="IPR018062">
    <property type="entry name" value="HTH_AraC-typ_CS"/>
</dbReference>
<evidence type="ECO:0000256" key="1">
    <source>
        <dbReference type="ARBA" id="ARBA00004496"/>
    </source>
</evidence>
<keyword evidence="6" id="KW-0805">Transcription regulation</keyword>
<keyword evidence="5" id="KW-0902">Two-component regulatory system</keyword>
<evidence type="ECO:0000256" key="8">
    <source>
        <dbReference type="ARBA" id="ARBA00023163"/>
    </source>
</evidence>
<comment type="caution">
    <text evidence="13">The sequence shown here is derived from an EMBL/GenBank/DDBJ whole genome shotgun (WGS) entry which is preliminary data.</text>
</comment>
<dbReference type="SMART" id="SM00448">
    <property type="entry name" value="REC"/>
    <property type="match status" value="1"/>
</dbReference>
<protein>
    <recommendedName>
        <fullName evidence="2">Stage 0 sporulation protein A homolog</fullName>
    </recommendedName>
</protein>
<comment type="subcellular location">
    <subcellularLocation>
        <location evidence="1">Cytoplasm</location>
    </subcellularLocation>
</comment>
<dbReference type="SMART" id="SM00342">
    <property type="entry name" value="HTH_ARAC"/>
    <property type="match status" value="1"/>
</dbReference>
<dbReference type="PANTHER" id="PTHR42713:SF3">
    <property type="entry name" value="TRANSCRIPTIONAL REGULATORY PROTEIN HPTR"/>
    <property type="match status" value="1"/>
</dbReference>
<evidence type="ECO:0000259" key="11">
    <source>
        <dbReference type="PROSITE" id="PS01124"/>
    </source>
</evidence>
<feature type="modified residue" description="4-aspartylphosphate" evidence="10">
    <location>
        <position position="55"/>
    </location>
</feature>
<evidence type="ECO:0000313" key="14">
    <source>
        <dbReference type="Proteomes" id="UP000824263"/>
    </source>
</evidence>
<dbReference type="InterPro" id="IPR011006">
    <property type="entry name" value="CheY-like_superfamily"/>
</dbReference>
<evidence type="ECO:0000256" key="10">
    <source>
        <dbReference type="PROSITE-ProRule" id="PRU00169"/>
    </source>
</evidence>
<dbReference type="SUPFAM" id="SSF46689">
    <property type="entry name" value="Homeodomain-like"/>
    <property type="match status" value="2"/>
</dbReference>
<name>A0A9D1R7W4_9FIRM</name>
<feature type="domain" description="Response regulatory" evidence="12">
    <location>
        <begin position="3"/>
        <end position="120"/>
    </location>
</feature>
<dbReference type="PROSITE" id="PS01124">
    <property type="entry name" value="HTH_ARAC_FAMILY_2"/>
    <property type="match status" value="1"/>
</dbReference>
<evidence type="ECO:0000256" key="2">
    <source>
        <dbReference type="ARBA" id="ARBA00018672"/>
    </source>
</evidence>
<dbReference type="GO" id="GO:0000160">
    <property type="term" value="P:phosphorelay signal transduction system"/>
    <property type="evidence" value="ECO:0007669"/>
    <property type="project" value="UniProtKB-KW"/>
</dbReference>
<dbReference type="Gene3D" id="3.40.50.2300">
    <property type="match status" value="1"/>
</dbReference>
<evidence type="ECO:0000259" key="12">
    <source>
        <dbReference type="PROSITE" id="PS50110"/>
    </source>
</evidence>
<keyword evidence="7" id="KW-0238">DNA-binding</keyword>
<dbReference type="EMBL" id="DXGF01000043">
    <property type="protein sequence ID" value="HIW83163.1"/>
    <property type="molecule type" value="Genomic_DNA"/>
</dbReference>
<dbReference type="InterPro" id="IPR001789">
    <property type="entry name" value="Sig_transdc_resp-reg_receiver"/>
</dbReference>
<dbReference type="PROSITE" id="PS00041">
    <property type="entry name" value="HTH_ARAC_FAMILY_1"/>
    <property type="match status" value="1"/>
</dbReference>
<keyword evidence="8" id="KW-0804">Transcription</keyword>
<gene>
    <name evidence="13" type="ORF">H9873_02415</name>
</gene>
<proteinExistence type="predicted"/>
<organism evidence="13 14">
    <name type="scientific">Candidatus Dorea gallistercoris</name>
    <dbReference type="NCBI Taxonomy" id="2838542"/>
    <lineage>
        <taxon>Bacteria</taxon>
        <taxon>Bacillati</taxon>
        <taxon>Bacillota</taxon>
        <taxon>Clostridia</taxon>
        <taxon>Lachnospirales</taxon>
        <taxon>Lachnospiraceae</taxon>
        <taxon>Dorea</taxon>
    </lineage>
</organism>
<keyword evidence="4 10" id="KW-0597">Phosphoprotein</keyword>
<dbReference type="InterPro" id="IPR051552">
    <property type="entry name" value="HptR"/>
</dbReference>
<dbReference type="GO" id="GO:0043565">
    <property type="term" value="F:sequence-specific DNA binding"/>
    <property type="evidence" value="ECO:0007669"/>
    <property type="project" value="InterPro"/>
</dbReference>
<dbReference type="GO" id="GO:0005737">
    <property type="term" value="C:cytoplasm"/>
    <property type="evidence" value="ECO:0007669"/>
    <property type="project" value="UniProtKB-SubCell"/>
</dbReference>
<dbReference type="InterPro" id="IPR018060">
    <property type="entry name" value="HTH_AraC"/>
</dbReference>
<feature type="domain" description="HTH araC/xylS-type" evidence="11">
    <location>
        <begin position="429"/>
        <end position="527"/>
    </location>
</feature>
<dbReference type="PANTHER" id="PTHR42713">
    <property type="entry name" value="HISTIDINE KINASE-RELATED"/>
    <property type="match status" value="1"/>
</dbReference>
<evidence type="ECO:0000313" key="13">
    <source>
        <dbReference type="EMBL" id="HIW83163.1"/>
    </source>
</evidence>
<evidence type="ECO:0000256" key="6">
    <source>
        <dbReference type="ARBA" id="ARBA00023015"/>
    </source>
</evidence>
<evidence type="ECO:0000256" key="4">
    <source>
        <dbReference type="ARBA" id="ARBA00022553"/>
    </source>
</evidence>
<evidence type="ECO:0000256" key="9">
    <source>
        <dbReference type="ARBA" id="ARBA00024867"/>
    </source>
</evidence>